<dbReference type="GO" id="GO:0005634">
    <property type="term" value="C:nucleus"/>
    <property type="evidence" value="ECO:0007669"/>
    <property type="project" value="TreeGrafter"/>
</dbReference>
<sequence>MLHRLEKFAEKDHPGLDFTRLARDIFEIDGPSGSHYCIAFKPQGNSVRTLQETFPNAQLRKHLVKSIIHRLFFAVNWLHATCSVAHTELSGHPWLTDFGQMRVVEGRINQDWWMSDLYRAPEVLLQLPWGYPVDIWSIGVMTLELLEGKNLVDPVDRVHGQYVLPLALAQYIGYLGPPPLEIIQKSPLFQTYFDSKGTSLNLSLFHLSRSPHLMAY</sequence>
<dbReference type="OrthoDB" id="5979581at2759"/>
<dbReference type="InterPro" id="IPR000719">
    <property type="entry name" value="Prot_kinase_dom"/>
</dbReference>
<dbReference type="Gene3D" id="1.10.510.10">
    <property type="entry name" value="Transferase(Phosphotransferase) domain 1"/>
    <property type="match status" value="2"/>
</dbReference>
<evidence type="ECO:0000259" key="6">
    <source>
        <dbReference type="PROSITE" id="PS50011"/>
    </source>
</evidence>
<evidence type="ECO:0000256" key="5">
    <source>
        <dbReference type="ARBA" id="ARBA00022840"/>
    </source>
</evidence>
<dbReference type="Pfam" id="PF00069">
    <property type="entry name" value="Pkinase"/>
    <property type="match status" value="1"/>
</dbReference>
<evidence type="ECO:0000256" key="4">
    <source>
        <dbReference type="ARBA" id="ARBA00022777"/>
    </source>
</evidence>
<evidence type="ECO:0000256" key="2">
    <source>
        <dbReference type="ARBA" id="ARBA00022679"/>
    </source>
</evidence>
<dbReference type="PANTHER" id="PTHR45646">
    <property type="entry name" value="SERINE/THREONINE-PROTEIN KINASE DOA-RELATED"/>
    <property type="match status" value="1"/>
</dbReference>
<evidence type="ECO:0000313" key="7">
    <source>
        <dbReference type="EMBL" id="EIT79034.1"/>
    </source>
</evidence>
<accession>I8A3L1</accession>
<feature type="domain" description="Protein kinase" evidence="6">
    <location>
        <begin position="1"/>
        <end position="216"/>
    </location>
</feature>
<gene>
    <name evidence="7" type="ORF">Ao3042_04604</name>
</gene>
<evidence type="ECO:0000256" key="3">
    <source>
        <dbReference type="ARBA" id="ARBA00022741"/>
    </source>
</evidence>
<keyword evidence="2" id="KW-0808">Transferase</keyword>
<dbReference type="SUPFAM" id="SSF56112">
    <property type="entry name" value="Protein kinase-like (PK-like)"/>
    <property type="match status" value="1"/>
</dbReference>
<comment type="caution">
    <text evidence="7">The sequence shown here is derived from an EMBL/GenBank/DDBJ whole genome shotgun (WGS) entry which is preliminary data.</text>
</comment>
<protein>
    <recommendedName>
        <fullName evidence="6">Protein kinase domain-containing protein</fullName>
    </recommendedName>
</protein>
<dbReference type="GO" id="GO:0004674">
    <property type="term" value="F:protein serine/threonine kinase activity"/>
    <property type="evidence" value="ECO:0007669"/>
    <property type="project" value="UniProtKB-KW"/>
</dbReference>
<dbReference type="PANTHER" id="PTHR45646:SF11">
    <property type="entry name" value="SERINE_THREONINE-PROTEIN KINASE DOA"/>
    <property type="match status" value="1"/>
</dbReference>
<dbReference type="EMBL" id="AKHY01000132">
    <property type="protein sequence ID" value="EIT79034.1"/>
    <property type="molecule type" value="Genomic_DNA"/>
</dbReference>
<proteinExistence type="predicted"/>
<dbReference type="PROSITE" id="PS50011">
    <property type="entry name" value="PROTEIN_KINASE_DOM"/>
    <property type="match status" value="1"/>
</dbReference>
<keyword evidence="5" id="KW-0067">ATP-binding</keyword>
<dbReference type="Gene3D" id="3.30.200.20">
    <property type="entry name" value="Phosphorylase Kinase, domain 1"/>
    <property type="match status" value="1"/>
</dbReference>
<dbReference type="InterPro" id="IPR011009">
    <property type="entry name" value="Kinase-like_dom_sf"/>
</dbReference>
<dbReference type="InterPro" id="IPR051175">
    <property type="entry name" value="CLK_kinases"/>
</dbReference>
<dbReference type="HOGENOM" id="CLU_000288_81_11_1"/>
<dbReference type="GO" id="GO:0005524">
    <property type="term" value="F:ATP binding"/>
    <property type="evidence" value="ECO:0007669"/>
    <property type="project" value="UniProtKB-KW"/>
</dbReference>
<keyword evidence="4" id="KW-0418">Kinase</keyword>
<evidence type="ECO:0000313" key="8">
    <source>
        <dbReference type="Proteomes" id="UP000002812"/>
    </source>
</evidence>
<evidence type="ECO:0000256" key="1">
    <source>
        <dbReference type="ARBA" id="ARBA00022527"/>
    </source>
</evidence>
<keyword evidence="3" id="KW-0547">Nucleotide-binding</keyword>
<name>I8A3L1_ASPO3</name>
<reference evidence="7 8" key="1">
    <citation type="journal article" date="2012" name="Eukaryot. Cell">
        <title>Draft genome sequence of Aspergillus oryzae strain 3.042.</title>
        <authorList>
            <person name="Zhao G."/>
            <person name="Yao Y."/>
            <person name="Qi W."/>
            <person name="Wang C."/>
            <person name="Hou L."/>
            <person name="Zeng B."/>
            <person name="Cao X."/>
        </authorList>
    </citation>
    <scope>NUCLEOTIDE SEQUENCE [LARGE SCALE GENOMIC DNA]</scope>
    <source>
        <strain evidence="7 8">3.042</strain>
    </source>
</reference>
<keyword evidence="1" id="KW-0723">Serine/threonine-protein kinase</keyword>
<reference evidence="8" key="2">
    <citation type="submission" date="2012-06" db="EMBL/GenBank/DDBJ databases">
        <title>Comparative genomic analyses of Aspergillus oryzae 3.042 and A. oryzae RIB40 for soy-sauce fermentation.</title>
        <authorList>
            <person name="Zhao G."/>
            <person name="Hou L."/>
            <person name="Wang C."/>
            <person name="Cao X."/>
        </authorList>
    </citation>
    <scope>NUCLEOTIDE SEQUENCE [LARGE SCALE GENOMIC DNA]</scope>
    <source>
        <strain evidence="8">3.042</strain>
    </source>
</reference>
<dbReference type="AlphaFoldDB" id="I8A3L1"/>
<organism evidence="7 8">
    <name type="scientific">Aspergillus oryzae (strain 3.042)</name>
    <name type="common">Yellow koji mold</name>
    <dbReference type="NCBI Taxonomy" id="1160506"/>
    <lineage>
        <taxon>Eukaryota</taxon>
        <taxon>Fungi</taxon>
        <taxon>Dikarya</taxon>
        <taxon>Ascomycota</taxon>
        <taxon>Pezizomycotina</taxon>
        <taxon>Eurotiomycetes</taxon>
        <taxon>Eurotiomycetidae</taxon>
        <taxon>Eurotiales</taxon>
        <taxon>Aspergillaceae</taxon>
        <taxon>Aspergillus</taxon>
        <taxon>Aspergillus subgen. Circumdati</taxon>
    </lineage>
</organism>
<dbReference type="Proteomes" id="UP000002812">
    <property type="component" value="Unassembled WGS sequence"/>
</dbReference>